<accession>A0A8J4Y3I4</accession>
<feature type="compositionally biased region" description="Low complexity" evidence="1">
    <location>
        <begin position="71"/>
        <end position="84"/>
    </location>
</feature>
<keyword evidence="3" id="KW-1185">Reference proteome</keyword>
<reference evidence="2" key="1">
    <citation type="submission" date="2020-07" db="EMBL/GenBank/DDBJ databases">
        <title>The High-quality genome of the commercially important snow crab, Chionoecetes opilio.</title>
        <authorList>
            <person name="Jeong J.-H."/>
            <person name="Ryu S."/>
        </authorList>
    </citation>
    <scope>NUCLEOTIDE SEQUENCE</scope>
    <source>
        <strain evidence="2">MADBK_172401_WGS</strain>
        <tissue evidence="2">Digestive gland</tissue>
    </source>
</reference>
<evidence type="ECO:0000256" key="1">
    <source>
        <dbReference type="SAM" id="MobiDB-lite"/>
    </source>
</evidence>
<dbReference type="EMBL" id="JACEEZ010018529">
    <property type="protein sequence ID" value="KAG0716819.1"/>
    <property type="molecule type" value="Genomic_DNA"/>
</dbReference>
<gene>
    <name evidence="2" type="ORF">GWK47_008737</name>
</gene>
<feature type="compositionally biased region" description="Basic and acidic residues" evidence="1">
    <location>
        <begin position="179"/>
        <end position="190"/>
    </location>
</feature>
<proteinExistence type="predicted"/>
<dbReference type="AlphaFoldDB" id="A0A8J4Y3I4"/>
<feature type="compositionally biased region" description="Low complexity" evidence="1">
    <location>
        <begin position="191"/>
        <end position="200"/>
    </location>
</feature>
<name>A0A8J4Y3I4_CHIOP</name>
<organism evidence="2 3">
    <name type="scientific">Chionoecetes opilio</name>
    <name type="common">Atlantic snow crab</name>
    <name type="synonym">Cancer opilio</name>
    <dbReference type="NCBI Taxonomy" id="41210"/>
    <lineage>
        <taxon>Eukaryota</taxon>
        <taxon>Metazoa</taxon>
        <taxon>Ecdysozoa</taxon>
        <taxon>Arthropoda</taxon>
        <taxon>Crustacea</taxon>
        <taxon>Multicrustacea</taxon>
        <taxon>Malacostraca</taxon>
        <taxon>Eumalacostraca</taxon>
        <taxon>Eucarida</taxon>
        <taxon>Decapoda</taxon>
        <taxon>Pleocyemata</taxon>
        <taxon>Brachyura</taxon>
        <taxon>Eubrachyura</taxon>
        <taxon>Majoidea</taxon>
        <taxon>Majidae</taxon>
        <taxon>Chionoecetes</taxon>
    </lineage>
</organism>
<feature type="region of interest" description="Disordered" evidence="1">
    <location>
        <begin position="1"/>
        <end position="26"/>
    </location>
</feature>
<dbReference type="OrthoDB" id="10648590at2759"/>
<evidence type="ECO:0000313" key="2">
    <source>
        <dbReference type="EMBL" id="KAG0716819.1"/>
    </source>
</evidence>
<feature type="region of interest" description="Disordered" evidence="1">
    <location>
        <begin position="165"/>
        <end position="213"/>
    </location>
</feature>
<feature type="compositionally biased region" description="Low complexity" evidence="1">
    <location>
        <begin position="15"/>
        <end position="26"/>
    </location>
</feature>
<dbReference type="Proteomes" id="UP000770661">
    <property type="component" value="Unassembled WGS sequence"/>
</dbReference>
<protein>
    <submittedName>
        <fullName evidence="2">Uncharacterized protein</fullName>
    </submittedName>
</protein>
<evidence type="ECO:0000313" key="3">
    <source>
        <dbReference type="Proteomes" id="UP000770661"/>
    </source>
</evidence>
<comment type="caution">
    <text evidence="2">The sequence shown here is derived from an EMBL/GenBank/DDBJ whole genome shotgun (WGS) entry which is preliminary data.</text>
</comment>
<feature type="region of interest" description="Disordered" evidence="1">
    <location>
        <begin position="64"/>
        <end position="84"/>
    </location>
</feature>
<sequence length="213" mass="22758">MYSLYRRHLSERTNTRSTTSTPTGAATITWAAPSTVSAAVDSASTHVVREGQQAAPPAITITAVSSDKPNPAATTLPLPASSASSPPLSTVQILLSRREAGGEGEDSISCWGGIRSPPAVSPAPLTHTQLALSAMGKPRPLPSASHKQTVFDETGVFTIIRSPSVVSQQPSRTVLPHQYQHDEHHSELHHNNNNNNDGLGKIPARPRFEFPRR</sequence>